<name>A0A819U2I8_9BILA</name>
<proteinExistence type="predicted"/>
<dbReference type="PANTHER" id="PTHR13568:SF6">
    <property type="entry name" value="TRANSMEMBRANE PROTEIN 185A"/>
    <property type="match status" value="1"/>
</dbReference>
<keyword evidence="1" id="KW-1133">Transmembrane helix</keyword>
<dbReference type="PANTHER" id="PTHR13568">
    <property type="entry name" value="FAM11A, B PROTEIN"/>
    <property type="match status" value="1"/>
</dbReference>
<evidence type="ECO:0000313" key="2">
    <source>
        <dbReference type="EMBL" id="CAF4087354.1"/>
    </source>
</evidence>
<feature type="transmembrane region" description="Helical" evidence="1">
    <location>
        <begin position="367"/>
        <end position="386"/>
    </location>
</feature>
<feature type="transmembrane region" description="Helical" evidence="1">
    <location>
        <begin position="495"/>
        <end position="515"/>
    </location>
</feature>
<keyword evidence="3" id="KW-1185">Reference proteome</keyword>
<reference evidence="2" key="1">
    <citation type="submission" date="2021-02" db="EMBL/GenBank/DDBJ databases">
        <authorList>
            <person name="Nowell W R."/>
        </authorList>
    </citation>
    <scope>NUCLEOTIDE SEQUENCE</scope>
</reference>
<sequence>MASQGQAAQVGKLFRAIACSGVILGPYIYTMARPEETLKYRFLRSTNKNGEFVKVDSSYNLCATETAYRMGLPEQLRRTPTFDIRLSVHTGMDFDINGHFTPLFKGMVYLMVPQWANISSVDDLKKVKINIAGQEIDFSNLDMSRISTNKLQLQLNKNERSTVEPEKTISKADESTFWFFRWFTSTSPTPHASTTSLSVLSSSSSSSKPIEPVTREMLLVQKLIETFSLSNEAKKYIIADQYETALGPWHMMAWCCVGGSFFLPFTLYTRLRLQFKTRFKRFLFFHFLLFNGLLFFYLSPFVGRLINMQVSRIRDSTTTSYGLDILEGGIEYLEKQLERNRILRELLPNGKDLFDQDGERRKTRVTIPYSGGLSFSLYHWSPLIAYRLKRLRAKMDILMNAPEAEARAIIGICAYCCIRTRNRERNSPIQCRALFFNLIETILLLVFEILVCYNLDQPRDSEYHLTWIICFLPLIILSIMSVFTYVWLLRHGRSWEIQALFVVNILQFIFFALKLDNSIITWHYATVFIPLWTVMGISIFFCIGRLIWTLVHYRRNDIHQNTNGQQRIIRRYCQILASPTVGHIYVLLFLLIFQTLLVFYLEHTFDLSFVIVCLPLYIALVILIYMSFGSRVPPNHWWFGLRQDTCEWLLHLCPIFETYANVEYNFTSNSTTVSLYNVDSTRIRSTVISNVQSNQDIEQSRHYQRHSRRFFFRKNSSSCCDQTKSDHVEGELLTTVILPTSNILKLHEPD</sequence>
<dbReference type="AlphaFoldDB" id="A0A819U2I8"/>
<feature type="transmembrane region" description="Helical" evidence="1">
    <location>
        <begin position="465"/>
        <end position="488"/>
    </location>
</feature>
<evidence type="ECO:0000313" key="3">
    <source>
        <dbReference type="Proteomes" id="UP000663866"/>
    </source>
</evidence>
<accession>A0A819U2I8</accession>
<feature type="transmembrane region" description="Helical" evidence="1">
    <location>
        <begin position="283"/>
        <end position="302"/>
    </location>
</feature>
<feature type="transmembrane region" description="Helical" evidence="1">
    <location>
        <begin position="572"/>
        <end position="601"/>
    </location>
</feature>
<feature type="transmembrane region" description="Helical" evidence="1">
    <location>
        <begin position="607"/>
        <end position="628"/>
    </location>
</feature>
<feature type="transmembrane region" description="Helical" evidence="1">
    <location>
        <begin position="433"/>
        <end position="453"/>
    </location>
</feature>
<feature type="transmembrane region" description="Helical" evidence="1">
    <location>
        <begin position="527"/>
        <end position="551"/>
    </location>
</feature>
<dbReference type="Proteomes" id="UP000663866">
    <property type="component" value="Unassembled WGS sequence"/>
</dbReference>
<keyword evidence="1" id="KW-0472">Membrane</keyword>
<organism evidence="2 3">
    <name type="scientific">Rotaria magnacalcarata</name>
    <dbReference type="NCBI Taxonomy" id="392030"/>
    <lineage>
        <taxon>Eukaryota</taxon>
        <taxon>Metazoa</taxon>
        <taxon>Spiralia</taxon>
        <taxon>Gnathifera</taxon>
        <taxon>Rotifera</taxon>
        <taxon>Eurotatoria</taxon>
        <taxon>Bdelloidea</taxon>
        <taxon>Philodinida</taxon>
        <taxon>Philodinidae</taxon>
        <taxon>Rotaria</taxon>
    </lineage>
</organism>
<keyword evidence="1" id="KW-0812">Transmembrane</keyword>
<gene>
    <name evidence="2" type="ORF">OVN521_LOCUS20147</name>
</gene>
<comment type="caution">
    <text evidence="2">The sequence shown here is derived from an EMBL/GenBank/DDBJ whole genome shotgun (WGS) entry which is preliminary data.</text>
</comment>
<evidence type="ECO:0000256" key="1">
    <source>
        <dbReference type="SAM" id="Phobius"/>
    </source>
</evidence>
<feature type="transmembrane region" description="Helical" evidence="1">
    <location>
        <begin position="251"/>
        <end position="271"/>
    </location>
</feature>
<protein>
    <submittedName>
        <fullName evidence="2">Uncharacterized protein</fullName>
    </submittedName>
</protein>
<dbReference type="EMBL" id="CAJOBG010003929">
    <property type="protein sequence ID" value="CAF4087354.1"/>
    <property type="molecule type" value="Genomic_DNA"/>
</dbReference>
<dbReference type="Pfam" id="PF10269">
    <property type="entry name" value="Tmemb_185A"/>
    <property type="match status" value="1"/>
</dbReference>
<dbReference type="InterPro" id="IPR019396">
    <property type="entry name" value="TM_Fragile-X-F-assoc"/>
</dbReference>